<name>A0A0A9C1A8_ARUDO</name>
<protein>
    <submittedName>
        <fullName evidence="1">Uncharacterized protein</fullName>
    </submittedName>
</protein>
<dbReference type="AlphaFoldDB" id="A0A0A9C1A8"/>
<sequence>MMVLLIQTSKPVHTDACTISSIAPNQHTLRLRVGPDKSHSTHVYLEIWKQFLATTKSNPIIYDLQCEASAF</sequence>
<organism evidence="1">
    <name type="scientific">Arundo donax</name>
    <name type="common">Giant reed</name>
    <name type="synonym">Donax arundinaceus</name>
    <dbReference type="NCBI Taxonomy" id="35708"/>
    <lineage>
        <taxon>Eukaryota</taxon>
        <taxon>Viridiplantae</taxon>
        <taxon>Streptophyta</taxon>
        <taxon>Embryophyta</taxon>
        <taxon>Tracheophyta</taxon>
        <taxon>Spermatophyta</taxon>
        <taxon>Magnoliopsida</taxon>
        <taxon>Liliopsida</taxon>
        <taxon>Poales</taxon>
        <taxon>Poaceae</taxon>
        <taxon>PACMAD clade</taxon>
        <taxon>Arundinoideae</taxon>
        <taxon>Arundineae</taxon>
        <taxon>Arundo</taxon>
    </lineage>
</organism>
<reference evidence="1" key="2">
    <citation type="journal article" date="2015" name="Data Brief">
        <title>Shoot transcriptome of the giant reed, Arundo donax.</title>
        <authorList>
            <person name="Barrero R.A."/>
            <person name="Guerrero F.D."/>
            <person name="Moolhuijzen P."/>
            <person name="Goolsby J.A."/>
            <person name="Tidwell J."/>
            <person name="Bellgard S.E."/>
            <person name="Bellgard M.I."/>
        </authorList>
    </citation>
    <scope>NUCLEOTIDE SEQUENCE</scope>
    <source>
        <tissue evidence="1">Shoot tissue taken approximately 20 cm above the soil surface</tissue>
    </source>
</reference>
<reference evidence="1" key="1">
    <citation type="submission" date="2014-09" db="EMBL/GenBank/DDBJ databases">
        <authorList>
            <person name="Magalhaes I.L.F."/>
            <person name="Oliveira U."/>
            <person name="Santos F.R."/>
            <person name="Vidigal T.H.D.A."/>
            <person name="Brescovit A.D."/>
            <person name="Santos A.J."/>
        </authorList>
    </citation>
    <scope>NUCLEOTIDE SEQUENCE</scope>
    <source>
        <tissue evidence="1">Shoot tissue taken approximately 20 cm above the soil surface</tissue>
    </source>
</reference>
<proteinExistence type="predicted"/>
<evidence type="ECO:0000313" key="1">
    <source>
        <dbReference type="EMBL" id="JAD68243.1"/>
    </source>
</evidence>
<dbReference type="EMBL" id="GBRH01229652">
    <property type="protein sequence ID" value="JAD68243.1"/>
    <property type="molecule type" value="Transcribed_RNA"/>
</dbReference>
<accession>A0A0A9C1A8</accession>